<evidence type="ECO:0000256" key="1">
    <source>
        <dbReference type="ARBA" id="ARBA00001962"/>
    </source>
</evidence>
<feature type="domain" description="Alcohol dehydrogenase iron-type/glycerol dehydrogenase GldA" evidence="5">
    <location>
        <begin position="8"/>
        <end position="176"/>
    </location>
</feature>
<geneLocation type="plasmid" evidence="7">
    <name>pPp47</name>
</geneLocation>
<dbReference type="PROSITE" id="PS00060">
    <property type="entry name" value="ADH_IRON_2"/>
    <property type="match status" value="1"/>
</dbReference>
<keyword evidence="4" id="KW-0520">NAD</keyword>
<dbReference type="Gene3D" id="3.40.50.1970">
    <property type="match status" value="1"/>
</dbReference>
<dbReference type="InterPro" id="IPR001670">
    <property type="entry name" value="ADH_Fe/GldA"/>
</dbReference>
<name>A0A2P1BQB6_9GAMM</name>
<evidence type="ECO:0000256" key="3">
    <source>
        <dbReference type="ARBA" id="ARBA00023002"/>
    </source>
</evidence>
<dbReference type="EMBL" id="MG516912">
    <property type="protein sequence ID" value="AVI43934.1"/>
    <property type="molecule type" value="Genomic_DNA"/>
</dbReference>
<evidence type="ECO:0000256" key="4">
    <source>
        <dbReference type="ARBA" id="ARBA00023027"/>
    </source>
</evidence>
<feature type="domain" description="Fe-containing alcohol dehydrogenase-like C-terminal" evidence="6">
    <location>
        <begin position="188"/>
        <end position="382"/>
    </location>
</feature>
<dbReference type="Pfam" id="PF25137">
    <property type="entry name" value="ADH_Fe_C"/>
    <property type="match status" value="1"/>
</dbReference>
<dbReference type="CDD" id="cd08188">
    <property type="entry name" value="PDDH"/>
    <property type="match status" value="1"/>
</dbReference>
<keyword evidence="3" id="KW-0560">Oxidoreductase</keyword>
<dbReference type="InterPro" id="IPR039697">
    <property type="entry name" value="Alcohol_dehydrogenase_Fe"/>
</dbReference>
<dbReference type="PROSITE" id="PS00913">
    <property type="entry name" value="ADH_IRON_1"/>
    <property type="match status" value="1"/>
</dbReference>
<evidence type="ECO:0000259" key="5">
    <source>
        <dbReference type="Pfam" id="PF00465"/>
    </source>
</evidence>
<dbReference type="GO" id="GO:0046872">
    <property type="term" value="F:metal ion binding"/>
    <property type="evidence" value="ECO:0007669"/>
    <property type="project" value="InterPro"/>
</dbReference>
<organism evidence="7">
    <name type="scientific">Proteus penneri</name>
    <dbReference type="NCBI Taxonomy" id="102862"/>
    <lineage>
        <taxon>Bacteria</taxon>
        <taxon>Pseudomonadati</taxon>
        <taxon>Pseudomonadota</taxon>
        <taxon>Gammaproteobacteria</taxon>
        <taxon>Enterobacterales</taxon>
        <taxon>Morganellaceae</taxon>
        <taxon>Proteus</taxon>
    </lineage>
</organism>
<dbReference type="RefSeq" id="WP_102939356.1">
    <property type="nucleotide sequence ID" value="NZ_JAPGAG010000006.1"/>
</dbReference>
<evidence type="ECO:0000313" key="7">
    <source>
        <dbReference type="EMBL" id="AVI43934.1"/>
    </source>
</evidence>
<dbReference type="FunFam" id="3.40.50.1970:FF:000003">
    <property type="entry name" value="Alcohol dehydrogenase, iron-containing"/>
    <property type="match status" value="1"/>
</dbReference>
<dbReference type="InterPro" id="IPR018211">
    <property type="entry name" value="ADH_Fe_CS"/>
</dbReference>
<accession>A0A2P1BQB6</accession>
<dbReference type="FunFam" id="1.20.1090.10:FF:000001">
    <property type="entry name" value="Aldehyde-alcohol dehydrogenase"/>
    <property type="match status" value="1"/>
</dbReference>
<keyword evidence="7" id="KW-0614">Plasmid</keyword>
<evidence type="ECO:0000259" key="6">
    <source>
        <dbReference type="Pfam" id="PF25137"/>
    </source>
</evidence>
<comment type="similarity">
    <text evidence="2">Belongs to the iron-containing alcohol dehydrogenase family.</text>
</comment>
<dbReference type="SUPFAM" id="SSF56796">
    <property type="entry name" value="Dehydroquinate synthase-like"/>
    <property type="match status" value="1"/>
</dbReference>
<dbReference type="PANTHER" id="PTHR11496">
    <property type="entry name" value="ALCOHOL DEHYDROGENASE"/>
    <property type="match status" value="1"/>
</dbReference>
<protein>
    <submittedName>
        <fullName evidence="7">Iron-containing alcohol dehydrogenase</fullName>
    </submittedName>
</protein>
<dbReference type="PANTHER" id="PTHR11496:SF102">
    <property type="entry name" value="ALCOHOL DEHYDROGENASE 4"/>
    <property type="match status" value="1"/>
</dbReference>
<reference evidence="7" key="1">
    <citation type="journal article" date="2018" name="Antimicrob. Agents Chemother.">
        <title>Characterization of the complete nucleotide sequences of IMP-4-encoding plasmids, belonging to diverse Inc families, recovered from Enterobacteriaceae of wildlife origin.</title>
        <authorList>
            <person name="Dolejska M."/>
            <person name="Papagiannitsis C.C."/>
            <person name="Pratova H."/>
            <person name="Medvecky M."/>
            <person name="Davidova Gerzova L."/>
            <person name="Valcek A."/>
        </authorList>
    </citation>
    <scope>NUCLEOTIDE SEQUENCE</scope>
    <source>
        <plasmid evidence="7">pPp47</plasmid>
    </source>
</reference>
<dbReference type="AlphaFoldDB" id="A0A2P1BQB6"/>
<evidence type="ECO:0000256" key="2">
    <source>
        <dbReference type="ARBA" id="ARBA00007358"/>
    </source>
</evidence>
<dbReference type="InterPro" id="IPR056798">
    <property type="entry name" value="ADH_Fe_C"/>
</dbReference>
<comment type="cofactor">
    <cofactor evidence="1">
        <name>Fe cation</name>
        <dbReference type="ChEBI" id="CHEBI:24875"/>
    </cofactor>
</comment>
<sequence length="383" mass="40783">MSNVFYMPPMTLMGKGAIKNLGAELQARDLKKALIVTDKGLVDLNLVDALTNELDAFAISYSIFDGVKPNPTEENIEDGLALLKEKECDFVVSFGGGSSHDCAKGIALVATNGGHIRDYSKGVHVSKKPQLPLVTVNTTAGTASEMTVFAIVTDTKGETKYPVVDKNILPMIAVNDSELMVAMPKFLTAATGMDALTHAVEAYVSTIATPVTDASAIKAIELIAQNLEAVVKDGQDREARDAMQYAEYLAGMAFSNASLGYVHSMAHQLGGVYDLAHGLCNAILLPEVSRFNAIEKTSRFADIAKAMGVDTTGLNDIEAAEAGIQAIEALSAKVGTAQKLADLGVKEEKMEFMAINALNDACSLTNPRKASTEEIINIFKKVM</sequence>
<dbReference type="Pfam" id="PF00465">
    <property type="entry name" value="Fe-ADH"/>
    <property type="match status" value="1"/>
</dbReference>
<proteinExistence type="inferred from homology"/>
<dbReference type="GO" id="GO:0004022">
    <property type="term" value="F:alcohol dehydrogenase (NAD+) activity"/>
    <property type="evidence" value="ECO:0007669"/>
    <property type="project" value="TreeGrafter"/>
</dbReference>
<dbReference type="Gene3D" id="1.20.1090.10">
    <property type="entry name" value="Dehydroquinate synthase-like - alpha domain"/>
    <property type="match status" value="1"/>
</dbReference>